<proteinExistence type="predicted"/>
<dbReference type="AlphaFoldDB" id="A0A3G9G1X5"/>
<evidence type="ECO:0000313" key="2">
    <source>
        <dbReference type="Proteomes" id="UP000278756"/>
    </source>
</evidence>
<reference evidence="2" key="1">
    <citation type="journal article" date="2017" name="Biotechnol. Biofuels">
        <title>Evaluation of environmental bacterial communities as a factor affecting the growth of duckweed Lemna minor.</title>
        <authorList>
            <person name="Ishizawa H."/>
            <person name="Kuroda M."/>
            <person name="Morikawa M."/>
            <person name="Ike M."/>
        </authorList>
    </citation>
    <scope>NUCLEOTIDE SEQUENCE [LARGE SCALE GENOMIC DNA]</scope>
    <source>
        <strain evidence="2">M6</strain>
    </source>
</reference>
<dbReference type="Proteomes" id="UP000278756">
    <property type="component" value="Chromosome 1"/>
</dbReference>
<evidence type="ECO:0000313" key="1">
    <source>
        <dbReference type="EMBL" id="BBF81300.1"/>
    </source>
</evidence>
<protein>
    <submittedName>
        <fullName evidence="1">Uncharacterized protein</fullName>
    </submittedName>
</protein>
<sequence>MDVEIASIYHGIMERPHKSDNWLYDWTSDMLENHRHALYFEYFTVPGTNHIWRNSKGIYSIEPGSQPGWNRSAKRPKNF</sequence>
<organism evidence="1 2">
    <name type="scientific">Asticcacaulis excentricus</name>
    <dbReference type="NCBI Taxonomy" id="78587"/>
    <lineage>
        <taxon>Bacteria</taxon>
        <taxon>Pseudomonadati</taxon>
        <taxon>Pseudomonadota</taxon>
        <taxon>Alphaproteobacteria</taxon>
        <taxon>Caulobacterales</taxon>
        <taxon>Caulobacteraceae</taxon>
        <taxon>Asticcacaulis</taxon>
    </lineage>
</organism>
<gene>
    <name evidence="1" type="ORF">EM6_1898</name>
</gene>
<name>A0A3G9G1X5_9CAUL</name>
<dbReference type="EMBL" id="AP018827">
    <property type="protein sequence ID" value="BBF81300.1"/>
    <property type="molecule type" value="Genomic_DNA"/>
</dbReference>
<reference evidence="2" key="2">
    <citation type="journal article" date="2017" name="Plant Physiol. Biochem.">
        <title>Differential oxidative and antioxidative response of duckweed Lemna minor toward plant growth promoting/inhibiting bacteria.</title>
        <authorList>
            <person name="Ishizawa H."/>
            <person name="Kuroda M."/>
            <person name="Morikawa M."/>
            <person name="Ike M."/>
        </authorList>
    </citation>
    <scope>NUCLEOTIDE SEQUENCE [LARGE SCALE GENOMIC DNA]</scope>
    <source>
        <strain evidence="2">M6</strain>
    </source>
</reference>
<accession>A0A3G9G1X5</accession>